<dbReference type="RefSeq" id="WP_051210570.1">
    <property type="nucleotide sequence ID" value="NZ_CP015108.1"/>
</dbReference>
<dbReference type="InterPro" id="IPR019079">
    <property type="entry name" value="Capsule_synth_CapA"/>
</dbReference>
<dbReference type="Gene3D" id="3.60.21.10">
    <property type="match status" value="1"/>
</dbReference>
<evidence type="ECO:0000259" key="2">
    <source>
        <dbReference type="SMART" id="SM00854"/>
    </source>
</evidence>
<feature type="domain" description="Capsule synthesis protein CapA" evidence="2">
    <location>
        <begin position="70"/>
        <end position="304"/>
    </location>
</feature>
<dbReference type="PANTHER" id="PTHR33393">
    <property type="entry name" value="POLYGLUTAMINE SYNTHESIS ACCESSORY PROTEIN RV0574C-RELATED"/>
    <property type="match status" value="1"/>
</dbReference>
<evidence type="ECO:0000313" key="4">
    <source>
        <dbReference type="Proteomes" id="UP000192486"/>
    </source>
</evidence>
<evidence type="ECO:0000256" key="1">
    <source>
        <dbReference type="ARBA" id="ARBA00005662"/>
    </source>
</evidence>
<dbReference type="InterPro" id="IPR052169">
    <property type="entry name" value="CW_Biosynth-Accessory"/>
</dbReference>
<dbReference type="PANTHER" id="PTHR33393:SF12">
    <property type="entry name" value="CAPSULE BIOSYNTHESIS PROTEIN CAPA"/>
    <property type="match status" value="1"/>
</dbReference>
<comment type="similarity">
    <text evidence="1">Belongs to the CapA family.</text>
</comment>
<organism evidence="3 4">
    <name type="scientific">Sporosarcina ureae</name>
    <dbReference type="NCBI Taxonomy" id="1571"/>
    <lineage>
        <taxon>Bacteria</taxon>
        <taxon>Bacillati</taxon>
        <taxon>Bacillota</taxon>
        <taxon>Bacilli</taxon>
        <taxon>Bacillales</taxon>
        <taxon>Caryophanaceae</taxon>
        <taxon>Sporosarcina</taxon>
    </lineage>
</organism>
<evidence type="ECO:0000313" key="3">
    <source>
        <dbReference type="EMBL" id="ARF13537.1"/>
    </source>
</evidence>
<dbReference type="CDD" id="cd07381">
    <property type="entry name" value="MPP_CapA"/>
    <property type="match status" value="1"/>
</dbReference>
<reference evidence="3 4" key="1">
    <citation type="submission" date="2016-04" db="EMBL/GenBank/DDBJ databases">
        <title>Comparative Genomics and Epigenetics of Sporosarcina ureae.</title>
        <authorList>
            <person name="Oliver A.S."/>
            <person name="Cooper K.K."/>
        </authorList>
    </citation>
    <scope>NUCLEOTIDE SEQUENCE [LARGE SCALE GENOMIC DNA]</scope>
    <source>
        <strain evidence="3 4">S204</strain>
    </source>
</reference>
<accession>A0ABM6JTR7</accession>
<dbReference type="InterPro" id="IPR029052">
    <property type="entry name" value="Metallo-depent_PP-like"/>
</dbReference>
<dbReference type="SMART" id="SM00854">
    <property type="entry name" value="PGA_cap"/>
    <property type="match status" value="1"/>
</dbReference>
<sequence>MKKKWLVATLAFVWIIGGVILWNEWNDRERALSDNADRKAPKVTAQDSSKKVTEVEPDQKLEETIINTATIGMAGDVLLHNPIYTYPNFDFAFEAVKEKMASIDFLLANQESMPGGAELGLSTYPKFNSPKHILPALQNVGVDMVTFANNHTFDKGEIGVRKAIEHAQEYGMQYVGAYESFKDRKTQRIVEVNGIKIGVLAYTYGTNVELDLRGKEYLVNYIDRERMENEIQQMKPMVDVTIVSLHWGPEYQLETSDDQAELAQFVSDAGADVLFGHHPHVLQRYGEVGNTKVFFSLGNFYSAQPFDYTNFGGIARLSVTKEQTGDQKTVTIEDPRFLPTGVIKDQENRFKVVPLHEANSTIHYNEEWVENHVGVPKW</sequence>
<dbReference type="SUPFAM" id="SSF56300">
    <property type="entry name" value="Metallo-dependent phosphatases"/>
    <property type="match status" value="1"/>
</dbReference>
<keyword evidence="4" id="KW-1185">Reference proteome</keyword>
<gene>
    <name evidence="3" type="ORF">SporoS204_04800</name>
</gene>
<name>A0ABM6JTR7_SPOUR</name>
<dbReference type="Pfam" id="PF09587">
    <property type="entry name" value="PGA_cap"/>
    <property type="match status" value="1"/>
</dbReference>
<protein>
    <recommendedName>
        <fullName evidence="2">Capsule synthesis protein CapA domain-containing protein</fullName>
    </recommendedName>
</protein>
<proteinExistence type="inferred from homology"/>
<dbReference type="Proteomes" id="UP000192486">
    <property type="component" value="Chromosome"/>
</dbReference>
<dbReference type="EMBL" id="CP015108">
    <property type="protein sequence ID" value="ARF13537.1"/>
    <property type="molecule type" value="Genomic_DNA"/>
</dbReference>